<dbReference type="OrthoDB" id="9787143at2"/>
<evidence type="ECO:0000256" key="2">
    <source>
        <dbReference type="SAM" id="Phobius"/>
    </source>
</evidence>
<keyword evidence="2" id="KW-0812">Transmembrane</keyword>
<dbReference type="HOGENOM" id="CLU_141515_0_0_7"/>
<accession>I2PZ53</accession>
<evidence type="ECO:0000313" key="3">
    <source>
        <dbReference type="EMBL" id="EIG52809.1"/>
    </source>
</evidence>
<name>I2PZ53_9BACT</name>
<feature type="transmembrane region" description="Helical" evidence="2">
    <location>
        <begin position="122"/>
        <end position="140"/>
    </location>
</feature>
<feature type="transmembrane region" description="Helical" evidence="2">
    <location>
        <begin position="57"/>
        <end position="77"/>
    </location>
</feature>
<feature type="region of interest" description="Disordered" evidence="1">
    <location>
        <begin position="150"/>
        <end position="171"/>
    </location>
</feature>
<evidence type="ECO:0008006" key="4">
    <source>
        <dbReference type="Google" id="ProtNLM"/>
    </source>
</evidence>
<dbReference type="EMBL" id="JH600068">
    <property type="protein sequence ID" value="EIG52809.1"/>
    <property type="molecule type" value="Genomic_DNA"/>
</dbReference>
<protein>
    <recommendedName>
        <fullName evidence="4">FeS-binding protein</fullName>
    </recommendedName>
</protein>
<gene>
    <name evidence="3" type="ORF">DesU5LDRAFT_1109</name>
</gene>
<proteinExistence type="predicted"/>
<feature type="transmembrane region" description="Helical" evidence="2">
    <location>
        <begin position="89"/>
        <end position="107"/>
    </location>
</feature>
<dbReference type="STRING" id="596152.DesU5LDRAFT_1109"/>
<reference evidence="3" key="1">
    <citation type="submission" date="2011-11" db="EMBL/GenBank/DDBJ databases">
        <title>Improved High-Quality Draft sequence of Desulfovibrio sp. U5L.</title>
        <authorList>
            <consortium name="US DOE Joint Genome Institute"/>
            <person name="Lucas S."/>
            <person name="Han J."/>
            <person name="Lapidus A."/>
            <person name="Cheng J.-F."/>
            <person name="Goodwin L."/>
            <person name="Pitluck S."/>
            <person name="Peters L."/>
            <person name="Ovchinnikova G."/>
            <person name="Held B."/>
            <person name="Detter J.C."/>
            <person name="Han C."/>
            <person name="Tapia R."/>
            <person name="Land M."/>
            <person name="Hauser L."/>
            <person name="Kyrpides N."/>
            <person name="Ivanova N."/>
            <person name="Pagani I."/>
            <person name="Gabster J."/>
            <person name="Walker C."/>
            <person name="Stolyar S."/>
            <person name="Stahl D."/>
            <person name="Arkin A."/>
            <person name="Dehal P."/>
            <person name="Hazen T."/>
            <person name="Woyke T."/>
        </authorList>
    </citation>
    <scope>NUCLEOTIDE SEQUENCE [LARGE SCALE GENOMIC DNA]</scope>
    <source>
        <strain evidence="3">U5L</strain>
    </source>
</reference>
<evidence type="ECO:0000256" key="1">
    <source>
        <dbReference type="SAM" id="MobiDB-lite"/>
    </source>
</evidence>
<keyword evidence="2" id="KW-1133">Transmembrane helix</keyword>
<sequence length="171" mass="17870">MASPPFPRWQRRLVLVASLGLALTGLGQMPVFARYGVAAIPGLGWLGDFRITASLHLALAAVLLVAVSALATVWLGAGSGRPRLSGPGWWRVALYGGLAASGLLRVLENGPAPLVPPGQVRHLDWTHLGLALALGVFALWRGRQPALAEKAPAGREDGAPPAALGRPDKYV</sequence>
<dbReference type="AlphaFoldDB" id="I2PZ53"/>
<organism evidence="3">
    <name type="scientific">Desulfovibrio sp. U5L</name>
    <dbReference type="NCBI Taxonomy" id="596152"/>
    <lineage>
        <taxon>Bacteria</taxon>
        <taxon>Pseudomonadati</taxon>
        <taxon>Thermodesulfobacteriota</taxon>
        <taxon>Desulfovibrionia</taxon>
        <taxon>Desulfovibrionales</taxon>
        <taxon>Desulfovibrionaceae</taxon>
        <taxon>Desulfovibrio</taxon>
    </lineage>
</organism>
<dbReference type="eggNOG" id="COG0437">
    <property type="taxonomic scope" value="Bacteria"/>
</dbReference>
<keyword evidence="2" id="KW-0472">Membrane</keyword>